<evidence type="ECO:0000256" key="1">
    <source>
        <dbReference type="SAM" id="MobiDB-lite"/>
    </source>
</evidence>
<dbReference type="AlphaFoldDB" id="E3IUP8"/>
<dbReference type="HOGENOM" id="CLU_2287421_0_0_11"/>
<dbReference type="EMBL" id="CP002299">
    <property type="protein sequence ID" value="ADP84864.1"/>
    <property type="molecule type" value="Genomic_DNA"/>
</dbReference>
<keyword evidence="3" id="KW-1185">Reference proteome</keyword>
<sequence>MASQLRTRTCGGFAPRARIRPADRPAAVAPADPAPPRRPMPDDATEKFGVIVFEGGPWRARRVVLAFDTPLEAAAYAADNAFVDYLIAPLSFLAPTGLPRA</sequence>
<proteinExistence type="predicted"/>
<gene>
    <name evidence="2" type="ordered locus">FraEuI1c_6896</name>
</gene>
<dbReference type="InParanoid" id="E3IUP8"/>
<dbReference type="RefSeq" id="WP_013427975.1">
    <property type="nucleotide sequence ID" value="NC_014666.1"/>
</dbReference>
<protein>
    <submittedName>
        <fullName evidence="2">Uncharacterized protein</fullName>
    </submittedName>
</protein>
<evidence type="ECO:0000313" key="3">
    <source>
        <dbReference type="Proteomes" id="UP000002484"/>
    </source>
</evidence>
<accession>E3IUP8</accession>
<evidence type="ECO:0000313" key="2">
    <source>
        <dbReference type="EMBL" id="ADP84864.1"/>
    </source>
</evidence>
<organism evidence="2 3">
    <name type="scientific">Pseudofrankia inefficax (strain DSM 45817 / CECT 9037 / DDB 130130 / EuI1c)</name>
    <name type="common">Frankia inefficax</name>
    <dbReference type="NCBI Taxonomy" id="298654"/>
    <lineage>
        <taxon>Bacteria</taxon>
        <taxon>Bacillati</taxon>
        <taxon>Actinomycetota</taxon>
        <taxon>Actinomycetes</taxon>
        <taxon>Frankiales</taxon>
        <taxon>Frankiaceae</taxon>
        <taxon>Pseudofrankia</taxon>
    </lineage>
</organism>
<dbReference type="KEGG" id="fri:FraEuI1c_6896"/>
<feature type="region of interest" description="Disordered" evidence="1">
    <location>
        <begin position="1"/>
        <end position="43"/>
    </location>
</feature>
<dbReference type="Proteomes" id="UP000002484">
    <property type="component" value="Chromosome"/>
</dbReference>
<name>E3IUP8_PSEI1</name>
<reference evidence="2 3" key="1">
    <citation type="submission" date="2010-10" db="EMBL/GenBank/DDBJ databases">
        <title>Complete sequence of Frankia sp. EuI1c.</title>
        <authorList>
            <consortium name="US DOE Joint Genome Institute"/>
            <person name="Lucas S."/>
            <person name="Copeland A."/>
            <person name="Lapidus A."/>
            <person name="Cheng J.-F."/>
            <person name="Bruce D."/>
            <person name="Goodwin L."/>
            <person name="Pitluck S."/>
            <person name="Chertkov O."/>
            <person name="Detter J.C."/>
            <person name="Han C."/>
            <person name="Tapia R."/>
            <person name="Land M."/>
            <person name="Hauser L."/>
            <person name="Jeffries C."/>
            <person name="Kyrpides N."/>
            <person name="Ivanova N."/>
            <person name="Mikhailova N."/>
            <person name="Beauchemin N."/>
            <person name="Sen A."/>
            <person name="Sur S.A."/>
            <person name="Gtari M."/>
            <person name="Wall L."/>
            <person name="Tisa L."/>
            <person name="Woyke T."/>
        </authorList>
    </citation>
    <scope>NUCLEOTIDE SEQUENCE [LARGE SCALE GENOMIC DNA]</scope>
    <source>
        <strain evidence="3">DSM 45817 / CECT 9037 / EuI1c</strain>
    </source>
</reference>